<keyword evidence="1" id="KW-1133">Transmembrane helix</keyword>
<evidence type="ECO:0000256" key="1">
    <source>
        <dbReference type="SAM" id="Phobius"/>
    </source>
</evidence>
<keyword evidence="1" id="KW-0472">Membrane</keyword>
<name>A0A0G0Z1H1_9BACT</name>
<feature type="transmembrane region" description="Helical" evidence="1">
    <location>
        <begin position="91"/>
        <end position="109"/>
    </location>
</feature>
<feature type="transmembrane region" description="Helical" evidence="1">
    <location>
        <begin position="355"/>
        <end position="374"/>
    </location>
</feature>
<evidence type="ECO:0000313" key="2">
    <source>
        <dbReference type="EMBL" id="KKS42635.1"/>
    </source>
</evidence>
<organism evidence="2 3">
    <name type="scientific">candidate division CPR1 bacterium GW2011_GWA2_42_17</name>
    <dbReference type="NCBI Taxonomy" id="1618341"/>
    <lineage>
        <taxon>Bacteria</taxon>
        <taxon>candidate division CPR1</taxon>
    </lineage>
</organism>
<feature type="transmembrane region" description="Helical" evidence="1">
    <location>
        <begin position="332"/>
        <end position="348"/>
    </location>
</feature>
<evidence type="ECO:0000313" key="3">
    <source>
        <dbReference type="Proteomes" id="UP000034875"/>
    </source>
</evidence>
<dbReference type="AlphaFoldDB" id="A0A0G0Z1H1"/>
<feature type="non-terminal residue" evidence="2">
    <location>
        <position position="1"/>
    </location>
</feature>
<reference evidence="2 3" key="1">
    <citation type="journal article" date="2015" name="Nature">
        <title>rRNA introns, odd ribosomes, and small enigmatic genomes across a large radiation of phyla.</title>
        <authorList>
            <person name="Brown C.T."/>
            <person name="Hug L.A."/>
            <person name="Thomas B.C."/>
            <person name="Sharon I."/>
            <person name="Castelle C.J."/>
            <person name="Singh A."/>
            <person name="Wilkins M.J."/>
            <person name="Williams K.H."/>
            <person name="Banfield J.F."/>
        </authorList>
    </citation>
    <scope>NUCLEOTIDE SEQUENCE [LARGE SCALE GENOMIC DNA]</scope>
</reference>
<evidence type="ECO:0008006" key="4">
    <source>
        <dbReference type="Google" id="ProtNLM"/>
    </source>
</evidence>
<dbReference type="Proteomes" id="UP000034875">
    <property type="component" value="Unassembled WGS sequence"/>
</dbReference>
<feature type="transmembrane region" description="Helical" evidence="1">
    <location>
        <begin position="295"/>
        <end position="312"/>
    </location>
</feature>
<proteinExistence type="predicted"/>
<sequence>DRHVRHLPFKNTKEINGIFSHHFNCLLQLSHRLLPPMFVVCRLSFVVCLTITTPKKLPIAVPTTAPPMYNTEVKKFISPLVSSIRLKKTNFIYILTAILIIGKTLLFFSQNPNFVWYWDWPGHLQKAQQLSWIPWENGWDTSFWGGYPTARYPWGYHYLLKILINFSELEKTAAVAITIISFLLLSLGIWKLTGKFKLSPSKRILAAVSMQLVFLYSGSGMLGSYLGTVYTGGGPALLATALLLLFMSAKTWPGRAVLLGLIFLTHPLAAIVGLIFLVISFITEYKNKNQEEIKKWILTMIVSAVIGLPWILVMLDPNFAAGAFNLTEAPPLIHWIIAFTVLILAINSKSLKRPLTVLTLILAVLAAVDMTSAISLQPIGIRGIHFYRFAWYFQLFAPLVIAQSLPDLKFSLWAKRVIGLGIALLLIKSLNPIINLKLDWLDFSVRNTTQRVMDVSRHAQVFQLPHAAEHFLTATNKNLIGTTGLFFESSPYGLIYYNLKNSIDPYSRKNGTYEADFNNPEKRPKLELDIGKTADILGINLVTATIYGQDELPEGATEFAKLTLDEPDGSQLQARYYLKTISIKPLIEALSQAPRSDKNVNLGEWWINSDRSELIVRELPEIPPTVNFTQPEINNLKIEPTQISFSVESPDPAPIFIKFTYSPYWVATGSGSYSQPVWITPGYMFMWARGDVNLTWRTPGYLNKFGPIAAAALLLTVGLNVIWRHFEQKP</sequence>
<comment type="caution">
    <text evidence="2">The sequence shown here is derived from an EMBL/GenBank/DDBJ whole genome shotgun (WGS) entry which is preliminary data.</text>
</comment>
<feature type="transmembrane region" description="Helical" evidence="1">
    <location>
        <begin position="173"/>
        <end position="192"/>
    </location>
</feature>
<protein>
    <recommendedName>
        <fullName evidence="4">Membrane protein 6-pyruvoyl-tetrahydropterin synthase-related domain-containing protein</fullName>
    </recommendedName>
</protein>
<dbReference type="EMBL" id="LCCZ01000039">
    <property type="protein sequence ID" value="KKS42635.1"/>
    <property type="molecule type" value="Genomic_DNA"/>
</dbReference>
<feature type="transmembrane region" description="Helical" evidence="1">
    <location>
        <begin position="258"/>
        <end position="283"/>
    </location>
</feature>
<gene>
    <name evidence="2" type="ORF">UV05_C0039G0005</name>
</gene>
<keyword evidence="1" id="KW-0812">Transmembrane</keyword>
<accession>A0A0G0Z1H1</accession>
<feature type="transmembrane region" description="Helical" evidence="1">
    <location>
        <begin position="213"/>
        <end position="246"/>
    </location>
</feature>